<evidence type="ECO:0008006" key="3">
    <source>
        <dbReference type="Google" id="ProtNLM"/>
    </source>
</evidence>
<evidence type="ECO:0000313" key="1">
    <source>
        <dbReference type="EMBL" id="SNT45957.1"/>
    </source>
</evidence>
<sequence length="56" mass="6142">MDVDTCVDVGLALLSPEMFTLLVDDRAWTPEKYEGWVVEGLAAAARCGPDENDRIS</sequence>
<dbReference type="AlphaFoldDB" id="A0A239MT18"/>
<organism evidence="1 2">
    <name type="scientific">Rhodococcoides kyotonense</name>
    <dbReference type="NCBI Taxonomy" id="398843"/>
    <lineage>
        <taxon>Bacteria</taxon>
        <taxon>Bacillati</taxon>
        <taxon>Actinomycetota</taxon>
        <taxon>Actinomycetes</taxon>
        <taxon>Mycobacteriales</taxon>
        <taxon>Nocardiaceae</taxon>
        <taxon>Rhodococcoides</taxon>
    </lineage>
</organism>
<dbReference type="Proteomes" id="UP000198327">
    <property type="component" value="Unassembled WGS sequence"/>
</dbReference>
<keyword evidence="2" id="KW-1185">Reference proteome</keyword>
<name>A0A239MT18_9NOCA</name>
<accession>A0A239MT18</accession>
<dbReference type="RefSeq" id="WP_176444504.1">
    <property type="nucleotide sequence ID" value="NZ_FZOW01000022.1"/>
</dbReference>
<gene>
    <name evidence="1" type="ORF">SAMN05421642_12241</name>
</gene>
<proteinExistence type="predicted"/>
<reference evidence="2" key="1">
    <citation type="submission" date="2017-06" db="EMBL/GenBank/DDBJ databases">
        <authorList>
            <person name="Varghese N."/>
            <person name="Submissions S."/>
        </authorList>
    </citation>
    <scope>NUCLEOTIDE SEQUENCE [LARGE SCALE GENOMIC DNA]</scope>
    <source>
        <strain evidence="2">JCM 23211</strain>
    </source>
</reference>
<protein>
    <recommendedName>
        <fullName evidence="3">TetR family transcriptional regulator</fullName>
    </recommendedName>
</protein>
<evidence type="ECO:0000313" key="2">
    <source>
        <dbReference type="Proteomes" id="UP000198327"/>
    </source>
</evidence>
<dbReference type="EMBL" id="FZOW01000022">
    <property type="protein sequence ID" value="SNT45957.1"/>
    <property type="molecule type" value="Genomic_DNA"/>
</dbReference>